<gene>
    <name evidence="1" type="ORF">GCM10007350_22390</name>
</gene>
<accession>A0ABQ3H2D0</accession>
<dbReference type="EMBL" id="BMYO01000005">
    <property type="protein sequence ID" value="GHD63942.1"/>
    <property type="molecule type" value="Genomic_DNA"/>
</dbReference>
<dbReference type="SUPFAM" id="SSF53850">
    <property type="entry name" value="Periplasmic binding protein-like II"/>
    <property type="match status" value="1"/>
</dbReference>
<comment type="caution">
    <text evidence="1">The sequence shown here is derived from an EMBL/GenBank/DDBJ whole genome shotgun (WGS) entry which is preliminary data.</text>
</comment>
<sequence>MTTSTTSSPDTLWFTRCPVPTPLGIAAHLGWLDDAFAGEPVRVRSMQQAGADAVRHAHVDHSLANAFRQGGSIPAIWARAAGADTRVIGLSWIDESQVLLALPQAGIRDIADLKGKRIGLPLRAGERIDIFRAAALRGFASALSLAGLTLADVELVDVPVSTTPIDAEPLRAHFANPGSVTSRSLYAAEGRALVRGEVDAIYAKGSLGLETAQLLGARVITDIGFHPDPAIRINNGSPRPITVSAALLAERPDLVDRFLTRVVDVDGWARVNRKQVHYELGRETSSTEPWLRLAYGDEVHQRFGTGLQAEAIAALGQFKDFLLAHGFLPGDLDIDQWIDPAPLQRVLNRTARTQLTDKT</sequence>
<organism evidence="1 2">
    <name type="scientific">Jeongeupia chitinilytica</name>
    <dbReference type="NCBI Taxonomy" id="1041641"/>
    <lineage>
        <taxon>Bacteria</taxon>
        <taxon>Pseudomonadati</taxon>
        <taxon>Pseudomonadota</taxon>
        <taxon>Betaproteobacteria</taxon>
        <taxon>Neisseriales</taxon>
        <taxon>Chitinibacteraceae</taxon>
        <taxon>Jeongeupia</taxon>
    </lineage>
</organism>
<keyword evidence="2" id="KW-1185">Reference proteome</keyword>
<protein>
    <submittedName>
        <fullName evidence="1">Desulfurase</fullName>
    </submittedName>
</protein>
<reference evidence="2" key="1">
    <citation type="journal article" date="2019" name="Int. J. Syst. Evol. Microbiol.">
        <title>The Global Catalogue of Microorganisms (GCM) 10K type strain sequencing project: providing services to taxonomists for standard genome sequencing and annotation.</title>
        <authorList>
            <consortium name="The Broad Institute Genomics Platform"/>
            <consortium name="The Broad Institute Genome Sequencing Center for Infectious Disease"/>
            <person name="Wu L."/>
            <person name="Ma J."/>
        </authorList>
    </citation>
    <scope>NUCLEOTIDE SEQUENCE [LARGE SCALE GENOMIC DNA]</scope>
    <source>
        <strain evidence="2">KCTC 23701</strain>
    </source>
</reference>
<evidence type="ECO:0000313" key="1">
    <source>
        <dbReference type="EMBL" id="GHD63942.1"/>
    </source>
</evidence>
<dbReference type="Gene3D" id="3.40.190.10">
    <property type="entry name" value="Periplasmic binding protein-like II"/>
    <property type="match status" value="1"/>
</dbReference>
<proteinExistence type="predicted"/>
<dbReference type="Gene3D" id="3.40.190.270">
    <property type="match status" value="1"/>
</dbReference>
<name>A0ABQ3H2D0_9NEIS</name>
<evidence type="ECO:0000313" key="2">
    <source>
        <dbReference type="Proteomes" id="UP000604737"/>
    </source>
</evidence>
<dbReference type="Proteomes" id="UP000604737">
    <property type="component" value="Unassembled WGS sequence"/>
</dbReference>
<dbReference type="PANTHER" id="PTHR30024">
    <property type="entry name" value="ALIPHATIC SULFONATES-BINDING PROTEIN-RELATED"/>
    <property type="match status" value="1"/>
</dbReference>
<dbReference type="PANTHER" id="PTHR30024:SF42">
    <property type="entry name" value="ALIPHATIC SULFONATES-BINDING PROTEIN-RELATED"/>
    <property type="match status" value="1"/>
</dbReference>
<dbReference type="RefSeq" id="WP_189460780.1">
    <property type="nucleotide sequence ID" value="NZ_BMYO01000005.1"/>
</dbReference>